<dbReference type="Pfam" id="PF19032">
    <property type="entry name" value="Intu_longin_2"/>
    <property type="match status" value="1"/>
</dbReference>
<evidence type="ECO:0000256" key="5">
    <source>
        <dbReference type="ARBA" id="ARBA00022473"/>
    </source>
</evidence>
<dbReference type="SUPFAM" id="SSF50156">
    <property type="entry name" value="PDZ domain-like"/>
    <property type="match status" value="1"/>
</dbReference>
<evidence type="ECO:0000313" key="12">
    <source>
        <dbReference type="Proteomes" id="UP001233172"/>
    </source>
</evidence>
<dbReference type="Pfam" id="PF19033">
    <property type="entry name" value="Intu_longin_3"/>
    <property type="match status" value="1"/>
</dbReference>
<evidence type="ECO:0000256" key="1">
    <source>
        <dbReference type="ARBA" id="ARBA00004120"/>
    </source>
</evidence>
<dbReference type="AlphaFoldDB" id="A0AAD8C397"/>
<dbReference type="Proteomes" id="UP001233172">
    <property type="component" value="Unassembled WGS sequence"/>
</dbReference>
<evidence type="ECO:0000256" key="4">
    <source>
        <dbReference type="ARBA" id="ARBA00015639"/>
    </source>
</evidence>
<dbReference type="GO" id="GO:0001736">
    <property type="term" value="P:establishment of planar polarity"/>
    <property type="evidence" value="ECO:0007669"/>
    <property type="project" value="InterPro"/>
</dbReference>
<reference evidence="11" key="1">
    <citation type="journal article" date="2023" name="PLoS Negl. Trop. Dis.">
        <title>A genome sequence for Biomphalaria pfeifferi, the major vector snail for the human-infecting parasite Schistosoma mansoni.</title>
        <authorList>
            <person name="Bu L."/>
            <person name="Lu L."/>
            <person name="Laidemitt M.R."/>
            <person name="Zhang S.M."/>
            <person name="Mutuku M."/>
            <person name="Mkoji G."/>
            <person name="Steinauer M."/>
            <person name="Loker E.S."/>
        </authorList>
    </citation>
    <scope>NUCLEOTIDE SEQUENCE</scope>
    <source>
        <strain evidence="11">KasaAsao</strain>
    </source>
</reference>
<sequence>MSGYSNIKNSYISSSSWSNHVTNTVQHFTEAPNEALFNNYQSLASSKKQSSQQAVLKRKSQNVYTTNWNSDCLEDDFTSNSQSELLRRKSREIQEVLKKTSSGLMSASNNKKTSTSAFKTQVNILNDDSFDVKRSQLKHVLLAPDRRLLTGNESSGVEIFKKLFGITLFEYNNGKAKWNPSKDRKLVVQDVIEGSISYTTGKIHRGDMLICINDTEVTWHNFTRLIHSLKKREPTKLTFQSPKIIGPKPASSILKVPEGDLCLALLGKRLSQIQFELSQFKCVAMFLTLVPSDKEEDCKDDIVYLFPHDEEKLTSLRGLYMTLCSFLVDVVDQPATCSHLTFPDGDVAVTYKQCGRDVLVFAMPENRIRSLALQSVIDAFVALMVLLFQDVKSAFSECDSVCLDKVLALMFHHALGLTSSLSPLTHSAMYDTALMTLHDYHTARLITLSHENQLLCDEILTEFESMDFDNYLDAKDLFSKRQYVIQGTCLFYKEYIVCSHLLPQQQRHINLFMNCHGLLTLSARRDVSEVMVWQELKLYSSKDASDCPVGFKPIRSNTYLMIIGQKHYYLVAIVEGSDQSVPSVVGPSSLLEKQARVTLDQLDTEDVHMSVCCEERLSSLLDGVLLSSAEQLSSVSSPRRRSEVSRNSRLSSSSKSAADSLFLSRSKSADRMEKELPNLGDLNGGVMMRRHGSKLSYGSNDSAGSSSSTGPPRSKGSRVSSITDLTGIARSFSSYQIETPLDIFKNSRLGRGKENTLFSYIYFESGEGIMICPTEVELSEVHSGLQDQVMSRFIVSCCQIKALFTEQTLEEDASKSVVFNANTLTEKSCREAGVMFQCMYQQPYGPDRKQHISSLCFWVVGRRLQSSKQVQQEMYVCFHESTKQSVVEMAFSLGFGS</sequence>
<keyword evidence="6" id="KW-0963">Cytoplasm</keyword>
<evidence type="ECO:0000256" key="9">
    <source>
        <dbReference type="SAM" id="MobiDB-lite"/>
    </source>
</evidence>
<dbReference type="GO" id="GO:0009986">
    <property type="term" value="C:cell surface"/>
    <property type="evidence" value="ECO:0007669"/>
    <property type="project" value="UniProtKB-SubCell"/>
</dbReference>
<dbReference type="InterPro" id="IPR043987">
    <property type="entry name" value="CCZ1/INTU/HSP4_longin_1"/>
</dbReference>
<dbReference type="GO" id="GO:0005929">
    <property type="term" value="C:cilium"/>
    <property type="evidence" value="ECO:0007669"/>
    <property type="project" value="TreeGrafter"/>
</dbReference>
<dbReference type="PANTHER" id="PTHR21082">
    <property type="entry name" value="PROTEIN INTURNED"/>
    <property type="match status" value="1"/>
</dbReference>
<dbReference type="PANTHER" id="PTHR21082:SF4">
    <property type="entry name" value="PROTEIN INTURNED"/>
    <property type="match status" value="1"/>
</dbReference>
<evidence type="ECO:0000256" key="6">
    <source>
        <dbReference type="ARBA" id="ARBA00022490"/>
    </source>
</evidence>
<dbReference type="InterPro" id="IPR043988">
    <property type="entry name" value="CCZ1/INTU_longin_2"/>
</dbReference>
<dbReference type="Gene3D" id="2.30.42.10">
    <property type="match status" value="1"/>
</dbReference>
<dbReference type="Pfam" id="PF19031">
    <property type="entry name" value="Intu_longin_1"/>
    <property type="match status" value="1"/>
</dbReference>
<comment type="caution">
    <text evidence="11">The sequence shown here is derived from an EMBL/GenBank/DDBJ whole genome shotgun (WGS) entry which is preliminary data.</text>
</comment>
<dbReference type="GO" id="GO:0016192">
    <property type="term" value="P:vesicle-mediated transport"/>
    <property type="evidence" value="ECO:0007669"/>
    <property type="project" value="InterPro"/>
</dbReference>
<comment type="subcellular location">
    <subcellularLocation>
        <location evidence="2">Cell surface</location>
    </subcellularLocation>
    <subcellularLocation>
        <location evidence="1">Cytoplasm</location>
        <location evidence="1">Cytoskeleton</location>
        <location evidence="1">Cilium basal body</location>
    </subcellularLocation>
</comment>
<proteinExistence type="inferred from homology"/>
<dbReference type="InterPro" id="IPR036034">
    <property type="entry name" value="PDZ_sf"/>
</dbReference>
<name>A0AAD8C397_BIOPF</name>
<gene>
    <name evidence="11" type="ORF">Bpfe_005703</name>
</gene>
<evidence type="ECO:0000259" key="10">
    <source>
        <dbReference type="PROSITE" id="PS50106"/>
    </source>
</evidence>
<evidence type="ECO:0000256" key="2">
    <source>
        <dbReference type="ARBA" id="ARBA00004241"/>
    </source>
</evidence>
<evidence type="ECO:0000313" key="11">
    <source>
        <dbReference type="EMBL" id="KAK0064614.1"/>
    </source>
</evidence>
<comment type="similarity">
    <text evidence="3">Belongs to the inturned family.</text>
</comment>
<dbReference type="GO" id="GO:0005737">
    <property type="term" value="C:cytoplasm"/>
    <property type="evidence" value="ECO:0007669"/>
    <property type="project" value="TreeGrafter"/>
</dbReference>
<reference evidence="11" key="2">
    <citation type="submission" date="2023-04" db="EMBL/GenBank/DDBJ databases">
        <authorList>
            <person name="Bu L."/>
            <person name="Lu L."/>
            <person name="Laidemitt M.R."/>
            <person name="Zhang S.M."/>
            <person name="Mutuku M."/>
            <person name="Mkoji G."/>
            <person name="Steinauer M."/>
            <person name="Loker E.S."/>
        </authorList>
    </citation>
    <scope>NUCLEOTIDE SEQUENCE</scope>
    <source>
        <strain evidence="11">KasaAsao</strain>
        <tissue evidence="11">Whole Snail</tissue>
    </source>
</reference>
<keyword evidence="12" id="KW-1185">Reference proteome</keyword>
<evidence type="ECO:0000256" key="7">
    <source>
        <dbReference type="ARBA" id="ARBA00022794"/>
    </source>
</evidence>
<protein>
    <recommendedName>
        <fullName evidence="4">Protein inturned</fullName>
    </recommendedName>
    <alternativeName>
        <fullName evidence="8">Inturned planar cell polarity effector homolog</fullName>
    </alternativeName>
</protein>
<feature type="domain" description="PDZ" evidence="10">
    <location>
        <begin position="147"/>
        <end position="231"/>
    </location>
</feature>
<keyword evidence="7" id="KW-0970">Cilium biogenesis/degradation</keyword>
<evidence type="ECO:0000256" key="8">
    <source>
        <dbReference type="ARBA" id="ARBA00032633"/>
    </source>
</evidence>
<dbReference type="EMBL" id="JASAOG010000016">
    <property type="protein sequence ID" value="KAK0064614.1"/>
    <property type="molecule type" value="Genomic_DNA"/>
</dbReference>
<dbReference type="GO" id="GO:0007399">
    <property type="term" value="P:nervous system development"/>
    <property type="evidence" value="ECO:0007669"/>
    <property type="project" value="TreeGrafter"/>
</dbReference>
<dbReference type="InterPro" id="IPR001478">
    <property type="entry name" value="PDZ"/>
</dbReference>
<accession>A0AAD8C397</accession>
<keyword evidence="5" id="KW-0217">Developmental protein</keyword>
<evidence type="ECO:0000256" key="3">
    <source>
        <dbReference type="ARBA" id="ARBA00010034"/>
    </source>
</evidence>
<dbReference type="SMART" id="SM00228">
    <property type="entry name" value="PDZ"/>
    <property type="match status" value="1"/>
</dbReference>
<feature type="compositionally biased region" description="Low complexity" evidence="9">
    <location>
        <begin position="696"/>
        <end position="714"/>
    </location>
</feature>
<feature type="region of interest" description="Disordered" evidence="9">
    <location>
        <begin position="673"/>
        <end position="720"/>
    </location>
</feature>
<dbReference type="GO" id="GO:0060271">
    <property type="term" value="P:cilium assembly"/>
    <property type="evidence" value="ECO:0007669"/>
    <property type="project" value="InterPro"/>
</dbReference>
<dbReference type="InterPro" id="IPR043989">
    <property type="entry name" value="CCZ1/INTU/HSP4_longin_3"/>
</dbReference>
<dbReference type="PROSITE" id="PS50106">
    <property type="entry name" value="PDZ"/>
    <property type="match status" value="1"/>
</dbReference>
<organism evidence="11 12">
    <name type="scientific">Biomphalaria pfeifferi</name>
    <name type="common">Bloodfluke planorb</name>
    <name type="synonym">Freshwater snail</name>
    <dbReference type="NCBI Taxonomy" id="112525"/>
    <lineage>
        <taxon>Eukaryota</taxon>
        <taxon>Metazoa</taxon>
        <taxon>Spiralia</taxon>
        <taxon>Lophotrochozoa</taxon>
        <taxon>Mollusca</taxon>
        <taxon>Gastropoda</taxon>
        <taxon>Heterobranchia</taxon>
        <taxon>Euthyneura</taxon>
        <taxon>Panpulmonata</taxon>
        <taxon>Hygrophila</taxon>
        <taxon>Lymnaeoidea</taxon>
        <taxon>Planorbidae</taxon>
        <taxon>Biomphalaria</taxon>
    </lineage>
</organism>
<dbReference type="InterPro" id="IPR039151">
    <property type="entry name" value="INTU"/>
</dbReference>